<name>A0ACB8RPG0_9AGAM</name>
<keyword evidence="1" id="KW-0645">Protease</keyword>
<evidence type="ECO:0000313" key="2">
    <source>
        <dbReference type="Proteomes" id="UP000814033"/>
    </source>
</evidence>
<dbReference type="EMBL" id="MU275947">
    <property type="protein sequence ID" value="KAI0045591.1"/>
    <property type="molecule type" value="Genomic_DNA"/>
</dbReference>
<reference evidence="1" key="2">
    <citation type="journal article" date="2022" name="New Phytol.">
        <title>Evolutionary transition to the ectomycorrhizal habit in the genomes of a hyperdiverse lineage of mushroom-forming fungi.</title>
        <authorList>
            <person name="Looney B."/>
            <person name="Miyauchi S."/>
            <person name="Morin E."/>
            <person name="Drula E."/>
            <person name="Courty P.E."/>
            <person name="Kohler A."/>
            <person name="Kuo A."/>
            <person name="LaButti K."/>
            <person name="Pangilinan J."/>
            <person name="Lipzen A."/>
            <person name="Riley R."/>
            <person name="Andreopoulos W."/>
            <person name="He G."/>
            <person name="Johnson J."/>
            <person name="Nolan M."/>
            <person name="Tritt A."/>
            <person name="Barry K.W."/>
            <person name="Grigoriev I.V."/>
            <person name="Nagy L.G."/>
            <person name="Hibbett D."/>
            <person name="Henrissat B."/>
            <person name="Matheny P.B."/>
            <person name="Labbe J."/>
            <person name="Martin F.M."/>
        </authorList>
    </citation>
    <scope>NUCLEOTIDE SEQUENCE</scope>
    <source>
        <strain evidence="1">FP105234-sp</strain>
    </source>
</reference>
<sequence length="520" mass="55203">MHLSCRYLLLAALLQAATDVAALRLHVRGELGGSQRLGERDHISGLDNSGIISYYTNITLGDSLFSVMIDTGSSDLWVAASTVSGANNTGVSSEVTYAVGSAQGPVQTAHLEFAGYIVPDQAFILVTPSDDNPAGQGLIGLGPNVGSAVYYAMKQRPAGDAVLDRIFRQNTSTPNFITTLLSRSGDPDEKFPGDITVGEIVPGYENITNQVKVNVTTVSTSDSESQHWQVLLDPNGIIGPNGQPVNVSTQVATTSNKKQLTAIFDTGFTYPQVPKSVADALYSGFEGAKYQNVSEIGPIWTLPCDIEVNITFNIGGQSYPIHPLDATLDAGITYDNGKNSCVGTFQPSIAPDPDYDMILGMAFLRNAYLLVNFGDFVEGSTSRTDPYVQLLSITNDTSAAHSDFVNVRLNGVDKTGDQHMMAGQTPDNSDNNNDDGKSWFSRHKTAVIIAGAVGGGLLLLGIAAGIVSSVHKRNRASGSGFISAGPSYRPLHDPAPAGEMQQVQDYRSGGSYPSPWDKQG</sequence>
<comment type="caution">
    <text evidence="1">The sequence shown here is derived from an EMBL/GenBank/DDBJ whole genome shotgun (WGS) entry which is preliminary data.</text>
</comment>
<dbReference type="Proteomes" id="UP000814033">
    <property type="component" value="Unassembled WGS sequence"/>
</dbReference>
<keyword evidence="1" id="KW-0378">Hydrolase</keyword>
<evidence type="ECO:0000313" key="1">
    <source>
        <dbReference type="EMBL" id="KAI0045591.1"/>
    </source>
</evidence>
<keyword evidence="2" id="KW-1185">Reference proteome</keyword>
<gene>
    <name evidence="1" type="ORF">FA95DRAFT_1619040</name>
</gene>
<organism evidence="1 2">
    <name type="scientific">Auriscalpium vulgare</name>
    <dbReference type="NCBI Taxonomy" id="40419"/>
    <lineage>
        <taxon>Eukaryota</taxon>
        <taxon>Fungi</taxon>
        <taxon>Dikarya</taxon>
        <taxon>Basidiomycota</taxon>
        <taxon>Agaricomycotina</taxon>
        <taxon>Agaricomycetes</taxon>
        <taxon>Russulales</taxon>
        <taxon>Auriscalpiaceae</taxon>
        <taxon>Auriscalpium</taxon>
    </lineage>
</organism>
<reference evidence="1" key="1">
    <citation type="submission" date="2021-02" db="EMBL/GenBank/DDBJ databases">
        <authorList>
            <consortium name="DOE Joint Genome Institute"/>
            <person name="Ahrendt S."/>
            <person name="Looney B.P."/>
            <person name="Miyauchi S."/>
            <person name="Morin E."/>
            <person name="Drula E."/>
            <person name="Courty P.E."/>
            <person name="Chicoki N."/>
            <person name="Fauchery L."/>
            <person name="Kohler A."/>
            <person name="Kuo A."/>
            <person name="Labutti K."/>
            <person name="Pangilinan J."/>
            <person name="Lipzen A."/>
            <person name="Riley R."/>
            <person name="Andreopoulos W."/>
            <person name="He G."/>
            <person name="Johnson J."/>
            <person name="Barry K.W."/>
            <person name="Grigoriev I.V."/>
            <person name="Nagy L."/>
            <person name="Hibbett D."/>
            <person name="Henrissat B."/>
            <person name="Matheny P.B."/>
            <person name="Labbe J."/>
            <person name="Martin F."/>
        </authorList>
    </citation>
    <scope>NUCLEOTIDE SEQUENCE</scope>
    <source>
        <strain evidence="1">FP105234-sp</strain>
    </source>
</reference>
<accession>A0ACB8RPG0</accession>
<proteinExistence type="predicted"/>
<protein>
    <submittedName>
        <fullName evidence="1">Acid protease</fullName>
    </submittedName>
</protein>